<sequence length="231" mass="26410">MVMDKGSSVRQCKDLIESSGKHIDLLKFGWSTSYLAENLKEKIKLFRDANIEVYFGGTLFEAFLIRDQLDDYIKVLKKYNLKYAEVSDGSITISHKRKCECISKLAEHVTVLSEVGSKDARKIIPPYKWIRQMRAELNAGSWKVIGEARESGNVGLFRRSGEVRQGLVEEILTEIPQEKIIWEAPNKVQQVWFIKLLGQNVNLGNIRGDEIIALETTRIGIRGDTFDEFLK</sequence>
<dbReference type="InterPro" id="IPR013785">
    <property type="entry name" value="Aldolase_TIM"/>
</dbReference>
<gene>
    <name evidence="2" type="ORF">METZ01_LOCUS796</name>
</gene>
<accession>A0A381N014</accession>
<name>A0A381N014_9ZZZZ</name>
<organism evidence="2">
    <name type="scientific">marine metagenome</name>
    <dbReference type="NCBI Taxonomy" id="408172"/>
    <lineage>
        <taxon>unclassified sequences</taxon>
        <taxon>metagenomes</taxon>
        <taxon>ecological metagenomes</taxon>
    </lineage>
</organism>
<evidence type="ECO:0008006" key="3">
    <source>
        <dbReference type="Google" id="ProtNLM"/>
    </source>
</evidence>
<dbReference type="Gene3D" id="3.20.20.70">
    <property type="entry name" value="Aldolase class I"/>
    <property type="match status" value="1"/>
</dbReference>
<dbReference type="EMBL" id="UINC01000044">
    <property type="protein sequence ID" value="SUZ47942.1"/>
    <property type="molecule type" value="Genomic_DNA"/>
</dbReference>
<protein>
    <recommendedName>
        <fullName evidence="3">Phosphosulfolactate synthase</fullName>
    </recommendedName>
</protein>
<comment type="similarity">
    <text evidence="1">Belongs to the phosphosulfolactate synthase family.</text>
</comment>
<dbReference type="PANTHER" id="PTHR48413">
    <property type="match status" value="1"/>
</dbReference>
<dbReference type="Pfam" id="PF02679">
    <property type="entry name" value="ComA"/>
    <property type="match status" value="1"/>
</dbReference>
<dbReference type="InterPro" id="IPR003830">
    <property type="entry name" value="ComA_synth"/>
</dbReference>
<dbReference type="SUPFAM" id="SSF102110">
    <property type="entry name" value="(2r)-phospho-3-sulfolactate synthase ComA"/>
    <property type="match status" value="1"/>
</dbReference>
<evidence type="ECO:0000256" key="1">
    <source>
        <dbReference type="ARBA" id="ARBA00010424"/>
    </source>
</evidence>
<proteinExistence type="inferred from homology"/>
<dbReference type="InterPro" id="IPR036112">
    <property type="entry name" value="ComA_synth_sf"/>
</dbReference>
<evidence type="ECO:0000313" key="2">
    <source>
        <dbReference type="EMBL" id="SUZ47942.1"/>
    </source>
</evidence>
<dbReference type="AlphaFoldDB" id="A0A381N014"/>
<reference evidence="2" key="1">
    <citation type="submission" date="2018-05" db="EMBL/GenBank/DDBJ databases">
        <authorList>
            <person name="Lanie J.A."/>
            <person name="Ng W.-L."/>
            <person name="Kazmierczak K.M."/>
            <person name="Andrzejewski T.M."/>
            <person name="Davidsen T.M."/>
            <person name="Wayne K.J."/>
            <person name="Tettelin H."/>
            <person name="Glass J.I."/>
            <person name="Rusch D."/>
            <person name="Podicherti R."/>
            <person name="Tsui H.-C.T."/>
            <person name="Winkler M.E."/>
        </authorList>
    </citation>
    <scope>NUCLEOTIDE SEQUENCE</scope>
</reference>
<dbReference type="PANTHER" id="PTHR48413:SF1">
    <property type="entry name" value="PROTEIN HEAT-STRESS-ASSOCIATED 32"/>
    <property type="match status" value="1"/>
</dbReference>